<evidence type="ECO:0000256" key="4">
    <source>
        <dbReference type="ARBA" id="ARBA00022741"/>
    </source>
</evidence>
<evidence type="ECO:0000259" key="9">
    <source>
        <dbReference type="PROSITE" id="PS50893"/>
    </source>
</evidence>
<accession>A0AA44Q6A1</accession>
<evidence type="ECO:0000256" key="5">
    <source>
        <dbReference type="ARBA" id="ARBA00022840"/>
    </source>
</evidence>
<dbReference type="GO" id="GO:0140359">
    <property type="term" value="F:ABC-type transporter activity"/>
    <property type="evidence" value="ECO:0007669"/>
    <property type="project" value="InterPro"/>
</dbReference>
<dbReference type="AlphaFoldDB" id="A0AA44Q6A1"/>
<dbReference type="FunFam" id="3.40.50.300:FF:003010">
    <property type="entry name" value="Teichoic acids export ATP-binding protein TagH"/>
    <property type="match status" value="1"/>
</dbReference>
<dbReference type="InterPro" id="IPR050683">
    <property type="entry name" value="Bact_Polysacc_Export_ATP-bd"/>
</dbReference>
<dbReference type="InterPro" id="IPR017871">
    <property type="entry name" value="ABC_transporter-like_CS"/>
</dbReference>
<evidence type="ECO:0000256" key="6">
    <source>
        <dbReference type="ARBA" id="ARBA00022967"/>
    </source>
</evidence>
<dbReference type="GO" id="GO:0016020">
    <property type="term" value="C:membrane"/>
    <property type="evidence" value="ECO:0007669"/>
    <property type="project" value="InterPro"/>
</dbReference>
<proteinExistence type="inferred from homology"/>
<dbReference type="Gene3D" id="2.30.30.40">
    <property type="entry name" value="SH3 Domains"/>
    <property type="match status" value="1"/>
</dbReference>
<sequence>MNYIVKFQNVTKKYKMYNKPSDKLKDLFRKQEDGEFHYALSKISFEVPKGEIVGIVGLNGSGKSTLSNLIAGVTMPNKGEIDIKGSAALIAISSGLNGQLTGIENIKLKGLMMGLTEEKIKEITPKVIEFADIGKFINQPVKTYSSGMKARLGFAISVNINPDVLVIDEALSVGDQTFTNKCLKKMNEFKENGKTIFFISHSLDQVKSFCTKAIWLYYGQVREYGDVNEVVTNYHTFLKQYNKMTPTERKQLQAEQSEVFQHGLLQEYPTSLERKNRKVKLYRRKSKKKTGVLIGGGIALLVCGILAGSYYKGWIPSQSGNKNVEKTVQSKNANKDSPVKPTTKNEKYIVNSNEISIRKEASASSERLAVANFGDFFTVSDRKKDTEANTEWVQVNLLNGETGWMSAQYVVPFTSKNSTIEDAKLDDLLSLLKRVYGAQLENAPSYLGKTENELQTTYPNALNPLQTVAGKKVVKDGNIQFGISQDHVIEVTFQDISMSIAKLNELLGKESIISNEENNYFYETNSYYIAARSDKTHTEIQSISIVKK</sequence>
<dbReference type="InterPro" id="IPR003593">
    <property type="entry name" value="AAA+_ATPase"/>
</dbReference>
<reference evidence="11 12" key="1">
    <citation type="submission" date="2017-09" db="EMBL/GenBank/DDBJ databases">
        <title>Large-scale bioinformatics analysis of Bacillus genomes uncovers conserved roles of natural products in bacterial physiology.</title>
        <authorList>
            <consortium name="Agbiome Team Llc"/>
            <person name="Bleich R.M."/>
            <person name="Grubbs K.J."/>
            <person name="Santa Maria K.C."/>
            <person name="Allen S.E."/>
            <person name="Farag S."/>
            <person name="Shank E.A."/>
            <person name="Bowers A."/>
        </authorList>
    </citation>
    <scope>NUCLEOTIDE SEQUENCE [LARGE SCALE GENOMIC DNA]</scope>
    <source>
        <strain evidence="11 12">AFS067272</strain>
    </source>
</reference>
<dbReference type="NCBIfam" id="NF010066">
    <property type="entry name" value="PRK13546.1"/>
    <property type="match status" value="1"/>
</dbReference>
<keyword evidence="5 11" id="KW-0067">ATP-binding</keyword>
<dbReference type="Pfam" id="PF00005">
    <property type="entry name" value="ABC_tran"/>
    <property type="match status" value="1"/>
</dbReference>
<keyword evidence="4" id="KW-0547">Nucleotide-binding</keyword>
<keyword evidence="2" id="KW-0813">Transport</keyword>
<dbReference type="NCBIfam" id="NF010065">
    <property type="entry name" value="PRK13545.1"/>
    <property type="match status" value="1"/>
</dbReference>
<evidence type="ECO:0000313" key="12">
    <source>
        <dbReference type="Proteomes" id="UP000226357"/>
    </source>
</evidence>
<dbReference type="PANTHER" id="PTHR46743">
    <property type="entry name" value="TEICHOIC ACIDS EXPORT ATP-BINDING PROTEIN TAGH"/>
    <property type="match status" value="1"/>
</dbReference>
<evidence type="ECO:0000256" key="8">
    <source>
        <dbReference type="SAM" id="Phobius"/>
    </source>
</evidence>
<keyword evidence="7 8" id="KW-0472">Membrane</keyword>
<dbReference type="InterPro" id="IPR003646">
    <property type="entry name" value="SH3-like_bac-type"/>
</dbReference>
<dbReference type="PROSITE" id="PS51781">
    <property type="entry name" value="SH3B"/>
    <property type="match status" value="1"/>
</dbReference>
<evidence type="ECO:0000313" key="11">
    <source>
        <dbReference type="EMBL" id="PFR89959.1"/>
    </source>
</evidence>
<feature type="domain" description="ABC transporter" evidence="9">
    <location>
        <begin position="22"/>
        <end position="243"/>
    </location>
</feature>
<evidence type="ECO:0000256" key="7">
    <source>
        <dbReference type="ARBA" id="ARBA00023136"/>
    </source>
</evidence>
<dbReference type="RefSeq" id="WP_098523017.1">
    <property type="nucleotide sequence ID" value="NZ_NUYJ01000043.1"/>
</dbReference>
<organism evidence="11 12">
    <name type="scientific">Bacillus cereus</name>
    <dbReference type="NCBI Taxonomy" id="1396"/>
    <lineage>
        <taxon>Bacteria</taxon>
        <taxon>Bacillati</taxon>
        <taxon>Bacillota</taxon>
        <taxon>Bacilli</taxon>
        <taxon>Bacillales</taxon>
        <taxon>Bacillaceae</taxon>
        <taxon>Bacillus</taxon>
        <taxon>Bacillus cereus group</taxon>
    </lineage>
</organism>
<dbReference type="GO" id="GO:0005524">
    <property type="term" value="F:ATP binding"/>
    <property type="evidence" value="ECO:0007669"/>
    <property type="project" value="UniProtKB-KW"/>
</dbReference>
<keyword evidence="3" id="KW-1003">Cell membrane</keyword>
<dbReference type="InterPro" id="IPR027417">
    <property type="entry name" value="P-loop_NTPase"/>
</dbReference>
<dbReference type="PROSITE" id="PS00211">
    <property type="entry name" value="ABC_TRANSPORTER_1"/>
    <property type="match status" value="1"/>
</dbReference>
<dbReference type="PANTHER" id="PTHR46743:SF2">
    <property type="entry name" value="TEICHOIC ACIDS EXPORT ATP-BINDING PROTEIN TAGH"/>
    <property type="match status" value="1"/>
</dbReference>
<dbReference type="PROSITE" id="PS50893">
    <property type="entry name" value="ABC_TRANSPORTER_2"/>
    <property type="match status" value="1"/>
</dbReference>
<dbReference type="InterPro" id="IPR015860">
    <property type="entry name" value="ABC_transpr_TagH-like"/>
</dbReference>
<feature type="domain" description="SH3b" evidence="10">
    <location>
        <begin position="344"/>
        <end position="414"/>
    </location>
</feature>
<dbReference type="CDD" id="cd03220">
    <property type="entry name" value="ABC_KpsT_Wzt"/>
    <property type="match status" value="1"/>
</dbReference>
<evidence type="ECO:0000256" key="1">
    <source>
        <dbReference type="ARBA" id="ARBA00005417"/>
    </source>
</evidence>
<dbReference type="SMART" id="SM00382">
    <property type="entry name" value="AAA"/>
    <property type="match status" value="1"/>
</dbReference>
<keyword evidence="8" id="KW-1133">Transmembrane helix</keyword>
<evidence type="ECO:0000256" key="2">
    <source>
        <dbReference type="ARBA" id="ARBA00022448"/>
    </source>
</evidence>
<gene>
    <name evidence="11" type="primary">tagH</name>
    <name evidence="11" type="ORF">COK38_23825</name>
</gene>
<dbReference type="SMART" id="SM00287">
    <property type="entry name" value="SH3b"/>
    <property type="match status" value="1"/>
</dbReference>
<keyword evidence="6" id="KW-1278">Translocase</keyword>
<evidence type="ECO:0000256" key="3">
    <source>
        <dbReference type="ARBA" id="ARBA00022475"/>
    </source>
</evidence>
<protein>
    <submittedName>
        <fullName evidence="11">Teichoic acid export protein ATP-binding subunit</fullName>
    </submittedName>
</protein>
<dbReference type="InterPro" id="IPR003439">
    <property type="entry name" value="ABC_transporter-like_ATP-bd"/>
</dbReference>
<dbReference type="EMBL" id="NVBO01000307">
    <property type="protein sequence ID" value="PFR89959.1"/>
    <property type="molecule type" value="Genomic_DNA"/>
</dbReference>
<dbReference type="GO" id="GO:0016887">
    <property type="term" value="F:ATP hydrolysis activity"/>
    <property type="evidence" value="ECO:0007669"/>
    <property type="project" value="InterPro"/>
</dbReference>
<name>A0AA44Q6A1_BACCE</name>
<comment type="similarity">
    <text evidence="1">Belongs to the ABC transporter superfamily.</text>
</comment>
<evidence type="ECO:0000259" key="10">
    <source>
        <dbReference type="PROSITE" id="PS51781"/>
    </source>
</evidence>
<feature type="transmembrane region" description="Helical" evidence="8">
    <location>
        <begin position="290"/>
        <end position="311"/>
    </location>
</feature>
<dbReference type="Proteomes" id="UP000226357">
    <property type="component" value="Unassembled WGS sequence"/>
</dbReference>
<keyword evidence="8" id="KW-0812">Transmembrane</keyword>
<comment type="caution">
    <text evidence="11">The sequence shown here is derived from an EMBL/GenBank/DDBJ whole genome shotgun (WGS) entry which is preliminary data.</text>
</comment>
<dbReference type="SUPFAM" id="SSF52540">
    <property type="entry name" value="P-loop containing nucleoside triphosphate hydrolases"/>
    <property type="match status" value="1"/>
</dbReference>
<dbReference type="Gene3D" id="3.40.50.300">
    <property type="entry name" value="P-loop containing nucleotide triphosphate hydrolases"/>
    <property type="match status" value="1"/>
</dbReference>
<dbReference type="Pfam" id="PF08239">
    <property type="entry name" value="SH3_3"/>
    <property type="match status" value="1"/>
</dbReference>